<dbReference type="SUPFAM" id="SSF51905">
    <property type="entry name" value="FAD/NAD(P)-binding domain"/>
    <property type="match status" value="1"/>
</dbReference>
<keyword evidence="2" id="KW-0285">Flavoprotein</keyword>
<feature type="domain" description="Glucose-methanol-choline oxidoreductase C-terminal" evidence="6">
    <location>
        <begin position="504"/>
        <end position="638"/>
    </location>
</feature>
<dbReference type="InterPro" id="IPR036188">
    <property type="entry name" value="FAD/NAD-bd_sf"/>
</dbReference>
<sequence length="650" mass="68086">MSSVDVFTPRQARALVSIADTLVPGWDGVPGAGEIDFLASVSRTARHKMLPRELRELQLFLDVWDTRGFGLINRIGPRRFSALPQERREEALLGWGAHALAPVRAIFQGLRSLLIGAYYIAPDATAARAAIGYPEAPGPLPDAPERPLRPLALPAGGARLTADVVVVGSGAGGGTAAAVLAAAGLDVLVLERGGYHDDRDFGAGELESLTTLYAGAPAISAEGQFSSFMAGGTLGGGTVVNWSTSFATPDHVRAEWAAHGARQFAGDEFTRSLEAVQRRLRVNTDHGAASSRDAILERGLTALGWHCAAMPRNVLGCDQGVECGRCGYGCRIGAKQSTAKTWLQDAAADGARIAVGVEVRRVVVERGRATGVEAVGPDGAPVTVAAEAVVVAAGSLQTPPLLRRSGLRNKRIGENLRLHPVTAVAGVFDEDVRPWEGGLQTRYSTEHADLDGDGYGVIYETGPASPGAITLFQPWHSAEQHAADMRALRHTVQVGVIVRDTGCGRVTVGRDGEPVVRYRLGDHDAAHMQRGVVGAAEILAAAGARSVRSSHQNRVAADLPGSLDGFAAAAQREGYAPARCMMIALHIMGSAAMGGSRETSATDPDGATWEVPNIVVADASCFPTPSGVNPMISIEAIAHMNASRLAARIS</sequence>
<proteinExistence type="inferred from homology"/>
<dbReference type="RefSeq" id="WP_146435603.1">
    <property type="nucleotide sequence ID" value="NZ_VIGV01000004.1"/>
</dbReference>
<keyword evidence="3" id="KW-0274">FAD</keyword>
<organism evidence="7 8">
    <name type="scientific">Tsukamurella sputi</name>
    <dbReference type="NCBI Taxonomy" id="2591848"/>
    <lineage>
        <taxon>Bacteria</taxon>
        <taxon>Bacillati</taxon>
        <taxon>Actinomycetota</taxon>
        <taxon>Actinomycetes</taxon>
        <taxon>Mycobacteriales</taxon>
        <taxon>Tsukamurellaceae</taxon>
        <taxon>Tsukamurella</taxon>
    </lineage>
</organism>
<evidence type="ECO:0000256" key="4">
    <source>
        <dbReference type="ARBA" id="ARBA00023002"/>
    </source>
</evidence>
<gene>
    <name evidence="7" type="ORF">FK268_15545</name>
</gene>
<dbReference type="EMBL" id="VIGV01000004">
    <property type="protein sequence ID" value="TWS23673.1"/>
    <property type="molecule type" value="Genomic_DNA"/>
</dbReference>
<dbReference type="OrthoDB" id="9798604at2"/>
<dbReference type="AlphaFoldDB" id="A0A5C5RME4"/>
<dbReference type="InterPro" id="IPR000172">
    <property type="entry name" value="GMC_OxRdtase_N"/>
</dbReference>
<keyword evidence="8" id="KW-1185">Reference proteome</keyword>
<evidence type="ECO:0000259" key="6">
    <source>
        <dbReference type="Pfam" id="PF05199"/>
    </source>
</evidence>
<name>A0A5C5RME4_9ACTN</name>
<dbReference type="GO" id="GO:0050660">
    <property type="term" value="F:flavin adenine dinucleotide binding"/>
    <property type="evidence" value="ECO:0007669"/>
    <property type="project" value="InterPro"/>
</dbReference>
<evidence type="ECO:0000256" key="1">
    <source>
        <dbReference type="ARBA" id="ARBA00010790"/>
    </source>
</evidence>
<dbReference type="InterPro" id="IPR007867">
    <property type="entry name" value="GMC_OxRtase_C"/>
</dbReference>
<dbReference type="Pfam" id="PF00732">
    <property type="entry name" value="GMC_oxred_N"/>
    <property type="match status" value="1"/>
</dbReference>
<protein>
    <submittedName>
        <fullName evidence="7">Oxidoreductase</fullName>
    </submittedName>
</protein>
<dbReference type="Gene3D" id="3.50.50.60">
    <property type="entry name" value="FAD/NAD(P)-binding domain"/>
    <property type="match status" value="2"/>
</dbReference>
<dbReference type="Proteomes" id="UP000319792">
    <property type="component" value="Unassembled WGS sequence"/>
</dbReference>
<dbReference type="Pfam" id="PF05199">
    <property type="entry name" value="GMC_oxred_C"/>
    <property type="match status" value="1"/>
</dbReference>
<evidence type="ECO:0000259" key="5">
    <source>
        <dbReference type="Pfam" id="PF00732"/>
    </source>
</evidence>
<feature type="domain" description="Glucose-methanol-choline oxidoreductase N-terminal" evidence="5">
    <location>
        <begin position="212"/>
        <end position="421"/>
    </location>
</feature>
<evidence type="ECO:0000256" key="2">
    <source>
        <dbReference type="ARBA" id="ARBA00022630"/>
    </source>
</evidence>
<keyword evidence="4" id="KW-0560">Oxidoreductase</keyword>
<accession>A0A5C5RME4</accession>
<dbReference type="PANTHER" id="PTHR46056">
    <property type="entry name" value="LONG-CHAIN-ALCOHOL OXIDASE"/>
    <property type="match status" value="1"/>
</dbReference>
<dbReference type="GO" id="GO:0016614">
    <property type="term" value="F:oxidoreductase activity, acting on CH-OH group of donors"/>
    <property type="evidence" value="ECO:0007669"/>
    <property type="project" value="InterPro"/>
</dbReference>
<comment type="similarity">
    <text evidence="1">Belongs to the GMC oxidoreductase family.</text>
</comment>
<reference evidence="7 8" key="1">
    <citation type="submission" date="2019-08" db="EMBL/GenBank/DDBJ databases">
        <title>Tsukamurella conjunctivitidis sp. nov., Tsukamurella assacharolytica sp. nov. and Tsukamurella sputae sp. nov. isolated from patients with conjunctivitis, bacteraemia (lymphoma) and respiratory infection (sputum) in Hong Kong.</title>
        <authorList>
            <person name="Fok K.M.N."/>
            <person name="Fong J.Y.H."/>
        </authorList>
    </citation>
    <scope>NUCLEOTIDE SEQUENCE [LARGE SCALE GENOMIC DNA]</scope>
    <source>
        <strain evidence="7 8">HKU70</strain>
    </source>
</reference>
<evidence type="ECO:0000313" key="7">
    <source>
        <dbReference type="EMBL" id="TWS23673.1"/>
    </source>
</evidence>
<comment type="caution">
    <text evidence="7">The sequence shown here is derived from an EMBL/GenBank/DDBJ whole genome shotgun (WGS) entry which is preliminary data.</text>
</comment>
<evidence type="ECO:0000313" key="8">
    <source>
        <dbReference type="Proteomes" id="UP000319792"/>
    </source>
</evidence>
<dbReference type="PANTHER" id="PTHR46056:SF12">
    <property type="entry name" value="LONG-CHAIN-ALCOHOL OXIDASE"/>
    <property type="match status" value="1"/>
</dbReference>
<evidence type="ECO:0000256" key="3">
    <source>
        <dbReference type="ARBA" id="ARBA00022827"/>
    </source>
</evidence>